<evidence type="ECO:0000313" key="2">
    <source>
        <dbReference type="Proteomes" id="UP000836841"/>
    </source>
</evidence>
<gene>
    <name evidence="1" type="ORF">TAV2_LOCUS22975</name>
</gene>
<protein>
    <submittedName>
        <fullName evidence="1">Uncharacterized protein</fullName>
    </submittedName>
</protein>
<name>A0AAU9T7U1_THLAR</name>
<organism evidence="1 2">
    <name type="scientific">Thlaspi arvense</name>
    <name type="common">Field penny-cress</name>
    <dbReference type="NCBI Taxonomy" id="13288"/>
    <lineage>
        <taxon>Eukaryota</taxon>
        <taxon>Viridiplantae</taxon>
        <taxon>Streptophyta</taxon>
        <taxon>Embryophyta</taxon>
        <taxon>Tracheophyta</taxon>
        <taxon>Spermatophyta</taxon>
        <taxon>Magnoliopsida</taxon>
        <taxon>eudicotyledons</taxon>
        <taxon>Gunneridae</taxon>
        <taxon>Pentapetalae</taxon>
        <taxon>rosids</taxon>
        <taxon>malvids</taxon>
        <taxon>Brassicales</taxon>
        <taxon>Brassicaceae</taxon>
        <taxon>Thlaspideae</taxon>
        <taxon>Thlaspi</taxon>
    </lineage>
</organism>
<proteinExistence type="predicted"/>
<keyword evidence="2" id="KW-1185">Reference proteome</keyword>
<dbReference type="AlphaFoldDB" id="A0AAU9T7U1"/>
<dbReference type="EMBL" id="OU466863">
    <property type="protein sequence ID" value="CAH2079902.1"/>
    <property type="molecule type" value="Genomic_DNA"/>
</dbReference>
<reference evidence="1 2" key="1">
    <citation type="submission" date="2022-03" db="EMBL/GenBank/DDBJ databases">
        <authorList>
            <person name="Nunn A."/>
            <person name="Chopra R."/>
            <person name="Nunn A."/>
            <person name="Contreras Garrido A."/>
        </authorList>
    </citation>
    <scope>NUCLEOTIDE SEQUENCE [LARGE SCALE GENOMIC DNA]</scope>
</reference>
<accession>A0AAU9T7U1</accession>
<sequence length="131" mass="14978">MSFYQVLRFLIKEVRTQLVLKEVKLDGIDDSCREHLEITRLLTMDELKETLANTTRSESIAQAFWNERSENSCDKCVPKIREIEEQAHDFISLIVPNATLTSLNNNNALFSPNPLNGTLQRTSQGYFGKSV</sequence>
<evidence type="ECO:0000313" key="1">
    <source>
        <dbReference type="EMBL" id="CAH2079902.1"/>
    </source>
</evidence>
<dbReference type="Proteomes" id="UP000836841">
    <property type="component" value="Chromosome 7"/>
</dbReference>